<dbReference type="EMBL" id="MSFM01000001">
    <property type="protein sequence ID" value="PKY08931.1"/>
    <property type="molecule type" value="Genomic_DNA"/>
</dbReference>
<dbReference type="RefSeq" id="XP_024697525.1">
    <property type="nucleotide sequence ID" value="XM_024834970.1"/>
</dbReference>
<keyword evidence="1" id="KW-0812">Transmembrane</keyword>
<dbReference type="AlphaFoldDB" id="A0A2I1DGD3"/>
<keyword evidence="1" id="KW-0472">Membrane</keyword>
<reference evidence="2" key="1">
    <citation type="submission" date="2016-12" db="EMBL/GenBank/DDBJ databases">
        <title>The genomes of Aspergillus section Nigri reveals drivers in fungal speciation.</title>
        <authorList>
            <consortium name="DOE Joint Genome Institute"/>
            <person name="Vesth T.C."/>
            <person name="Nybo J."/>
            <person name="Theobald S."/>
            <person name="Brandl J."/>
            <person name="Frisvad J.C."/>
            <person name="Nielsen K.F."/>
            <person name="Lyhne E.K."/>
            <person name="Kogle M.E."/>
            <person name="Kuo A."/>
            <person name="Riley R."/>
            <person name="Clum A."/>
            <person name="Nolan M."/>
            <person name="Lipzen A."/>
            <person name="Salamov A."/>
            <person name="Henrissat B."/>
            <person name="Wiebenga A."/>
            <person name="De vries R.P."/>
            <person name="Grigoriev I.V."/>
            <person name="Mortensen U.H."/>
            <person name="Andersen M.R."/>
            <person name="Baker S.E."/>
        </authorList>
    </citation>
    <scope>NUCLEOTIDE SEQUENCE</scope>
    <source>
        <strain evidence="2">IBT 28561</strain>
    </source>
</reference>
<accession>A0A2I1DGD3</accession>
<dbReference type="VEuPathDB" id="FungiDB:P168DRAFT_26642"/>
<name>A0A2I1DGD3_ASPC2</name>
<proteinExistence type="predicted"/>
<evidence type="ECO:0000256" key="1">
    <source>
        <dbReference type="SAM" id="Phobius"/>
    </source>
</evidence>
<evidence type="ECO:0000313" key="3">
    <source>
        <dbReference type="Proteomes" id="UP000234254"/>
    </source>
</evidence>
<feature type="transmembrane region" description="Helical" evidence="1">
    <location>
        <begin position="20"/>
        <end position="41"/>
    </location>
</feature>
<gene>
    <name evidence="2" type="ORF">P168DRAFT_26642</name>
</gene>
<dbReference type="GeneID" id="36542494"/>
<comment type="caution">
    <text evidence="2">The sequence shown here is derived from an EMBL/GenBank/DDBJ whole genome shotgun (WGS) entry which is preliminary data.</text>
</comment>
<dbReference type="Proteomes" id="UP000234254">
    <property type="component" value="Unassembled WGS sequence"/>
</dbReference>
<protein>
    <submittedName>
        <fullName evidence="2">Uncharacterized protein</fullName>
    </submittedName>
</protein>
<keyword evidence="1" id="KW-1133">Transmembrane helix</keyword>
<evidence type="ECO:0000313" key="2">
    <source>
        <dbReference type="EMBL" id="PKY08931.1"/>
    </source>
</evidence>
<keyword evidence="3" id="KW-1185">Reference proteome</keyword>
<sequence>MERRGRSIISVRRRRKIADLVFGIRIGRYGSFVADAVNIIVDMSPVQRRLDG</sequence>
<organism evidence="2 3">
    <name type="scientific">Aspergillus campestris (strain IBT 28561)</name>
    <dbReference type="NCBI Taxonomy" id="1392248"/>
    <lineage>
        <taxon>Eukaryota</taxon>
        <taxon>Fungi</taxon>
        <taxon>Dikarya</taxon>
        <taxon>Ascomycota</taxon>
        <taxon>Pezizomycotina</taxon>
        <taxon>Eurotiomycetes</taxon>
        <taxon>Eurotiomycetidae</taxon>
        <taxon>Eurotiales</taxon>
        <taxon>Aspergillaceae</taxon>
        <taxon>Aspergillus</taxon>
        <taxon>Aspergillus subgen. Circumdati</taxon>
    </lineage>
</organism>